<accession>V4PKB1</accession>
<dbReference type="InterPro" id="IPR005498">
    <property type="entry name" value="T4SS_VirB10/TraB/TrbI"/>
</dbReference>
<keyword evidence="5 8" id="KW-1133">Transmembrane helix</keyword>
<evidence type="ECO:0000313" key="9">
    <source>
        <dbReference type="EMBL" id="ESQ94422.1"/>
    </source>
</evidence>
<evidence type="ECO:0000256" key="6">
    <source>
        <dbReference type="ARBA" id="ARBA00023136"/>
    </source>
</evidence>
<dbReference type="AlphaFoldDB" id="V4PKB1"/>
<sequence length="365" mass="38096">MIPDAKDPTLSRRLPQGNDPRLKIDADELDAANTQALPQVARSSAMGDSAVLMLGILGAMGLGAITWFSIGQQPQRPAPQPTQQIAPPQSQPSTLPPVDPSLNPVEQPPQSFLMPQPVQPLQQPVAAPAPDNSVRSPALIIDNSNPAGQQAAQAQAVLAAKPAGNANDQFLAAQTSDVSQRAWKIGDPSKVVPQGAVIPAVLETAINSDLPGYTRAIVSRDIRSFDGTAILIPRGSRLIGQYKSGLTSGETRAFIIWNRLIRPDGLSVQLASPGTDDLGQAGMTGKVDTHFAKRFGSAMLLSVVNGVSGALSGKSSSTIVIGTSKDASGVMGEALSNDIKIPPTIKVPQGAPIQVFAARDLDFNQ</sequence>
<dbReference type="GO" id="GO:0005886">
    <property type="term" value="C:plasma membrane"/>
    <property type="evidence" value="ECO:0007669"/>
    <property type="project" value="UniProtKB-SubCell"/>
</dbReference>
<protein>
    <recommendedName>
        <fullName evidence="11">Type VI secretion protein</fullName>
    </recommendedName>
</protein>
<dbReference type="InterPro" id="IPR042217">
    <property type="entry name" value="T4SS_VirB10/TrbI"/>
</dbReference>
<evidence type="ECO:0000256" key="5">
    <source>
        <dbReference type="ARBA" id="ARBA00022989"/>
    </source>
</evidence>
<feature type="transmembrane region" description="Helical" evidence="8">
    <location>
        <begin position="50"/>
        <end position="70"/>
    </location>
</feature>
<comment type="subcellular location">
    <subcellularLocation>
        <location evidence="1">Cell membrane</location>
        <topology evidence="1">Single-pass membrane protein</topology>
    </subcellularLocation>
</comment>
<comment type="similarity">
    <text evidence="2">Belongs to the TrbI/VirB10 family.</text>
</comment>
<name>V4PKB1_9CAUL</name>
<feature type="region of interest" description="Disordered" evidence="7">
    <location>
        <begin position="1"/>
        <end position="20"/>
    </location>
</feature>
<dbReference type="EMBL" id="AWGB01000003">
    <property type="protein sequence ID" value="ESQ94422.1"/>
    <property type="molecule type" value="Genomic_DNA"/>
</dbReference>
<proteinExistence type="inferred from homology"/>
<dbReference type="InterPro" id="IPR047695">
    <property type="entry name" value="T4SS_VirB10/PtlG"/>
</dbReference>
<evidence type="ECO:0000256" key="7">
    <source>
        <dbReference type="SAM" id="MobiDB-lite"/>
    </source>
</evidence>
<evidence type="ECO:0000256" key="1">
    <source>
        <dbReference type="ARBA" id="ARBA00004162"/>
    </source>
</evidence>
<reference evidence="9 10" key="1">
    <citation type="journal article" date="2014" name="Nature">
        <title>Sequential evolution of bacterial morphology by co-option of a developmental regulator.</title>
        <authorList>
            <person name="Jiang C."/>
            <person name="Brown P.J."/>
            <person name="Ducret A."/>
            <person name="Brun Y.V."/>
        </authorList>
    </citation>
    <scope>NUCLEOTIDE SEQUENCE [LARGE SCALE GENOMIC DNA]</scope>
    <source>
        <strain evidence="9 10">DSM 16100</strain>
    </source>
</reference>
<keyword evidence="4 8" id="KW-0812">Transmembrane</keyword>
<evidence type="ECO:0000256" key="2">
    <source>
        <dbReference type="ARBA" id="ARBA00010265"/>
    </source>
</evidence>
<keyword evidence="10" id="KW-1185">Reference proteome</keyword>
<dbReference type="PATRIC" id="fig|1121022.4.peg.192"/>
<dbReference type="Proteomes" id="UP000017837">
    <property type="component" value="Unassembled WGS sequence"/>
</dbReference>
<comment type="caution">
    <text evidence="9">The sequence shown here is derived from an EMBL/GenBank/DDBJ whole genome shotgun (WGS) entry which is preliminary data.</text>
</comment>
<keyword evidence="3" id="KW-1003">Cell membrane</keyword>
<dbReference type="RefSeq" id="WP_018082222.1">
    <property type="nucleotide sequence ID" value="NZ_AQWM01000011.1"/>
</dbReference>
<evidence type="ECO:0000313" key="10">
    <source>
        <dbReference type="Proteomes" id="UP000017837"/>
    </source>
</evidence>
<dbReference type="Gene3D" id="2.40.128.260">
    <property type="entry name" value="Type IV secretion system, VirB10/TraB/TrbI"/>
    <property type="match status" value="2"/>
</dbReference>
<feature type="region of interest" description="Disordered" evidence="7">
    <location>
        <begin position="72"/>
        <end position="116"/>
    </location>
</feature>
<evidence type="ECO:0000256" key="3">
    <source>
        <dbReference type="ARBA" id="ARBA00022475"/>
    </source>
</evidence>
<evidence type="ECO:0000256" key="4">
    <source>
        <dbReference type="ARBA" id="ARBA00022692"/>
    </source>
</evidence>
<evidence type="ECO:0008006" key="11">
    <source>
        <dbReference type="Google" id="ProtNLM"/>
    </source>
</evidence>
<gene>
    <name evidence="9" type="ORF">ABENE_00980</name>
</gene>
<keyword evidence="6 8" id="KW-0472">Membrane</keyword>
<evidence type="ECO:0000256" key="8">
    <source>
        <dbReference type="SAM" id="Phobius"/>
    </source>
</evidence>
<dbReference type="CDD" id="cd16429">
    <property type="entry name" value="VirB10"/>
    <property type="match status" value="1"/>
</dbReference>
<dbReference type="Pfam" id="PF03743">
    <property type="entry name" value="TrbI"/>
    <property type="match status" value="1"/>
</dbReference>
<feature type="compositionally biased region" description="Basic and acidic residues" evidence="7">
    <location>
        <begin position="1"/>
        <end position="10"/>
    </location>
</feature>
<organism evidence="9 10">
    <name type="scientific">Asticcacaulis benevestitus DSM 16100 = ATCC BAA-896</name>
    <dbReference type="NCBI Taxonomy" id="1121022"/>
    <lineage>
        <taxon>Bacteria</taxon>
        <taxon>Pseudomonadati</taxon>
        <taxon>Pseudomonadota</taxon>
        <taxon>Alphaproteobacteria</taxon>
        <taxon>Caulobacterales</taxon>
        <taxon>Caulobacteraceae</taxon>
        <taxon>Asticcacaulis</taxon>
    </lineage>
</organism>
<dbReference type="NCBIfam" id="NF038091">
    <property type="entry name" value="T4SS_VirB10"/>
    <property type="match status" value="1"/>
</dbReference>
<dbReference type="STRING" id="1121022.GCA_000376105_02555"/>
<dbReference type="eggNOG" id="COG2948">
    <property type="taxonomic scope" value="Bacteria"/>
</dbReference>
<feature type="compositionally biased region" description="Low complexity" evidence="7">
    <location>
        <begin position="81"/>
        <end position="93"/>
    </location>
</feature>